<accession>A0A7J8FF14</accession>
<evidence type="ECO:0000313" key="2">
    <source>
        <dbReference type="Proteomes" id="UP000593571"/>
    </source>
</evidence>
<protein>
    <submittedName>
        <fullName evidence="1">Uncharacterized protein</fullName>
    </submittedName>
</protein>
<organism evidence="1 2">
    <name type="scientific">Rousettus aegyptiacus</name>
    <name type="common">Egyptian fruit bat</name>
    <name type="synonym">Pteropus aegyptiacus</name>
    <dbReference type="NCBI Taxonomy" id="9407"/>
    <lineage>
        <taxon>Eukaryota</taxon>
        <taxon>Metazoa</taxon>
        <taxon>Chordata</taxon>
        <taxon>Craniata</taxon>
        <taxon>Vertebrata</taxon>
        <taxon>Euteleostomi</taxon>
        <taxon>Mammalia</taxon>
        <taxon>Eutheria</taxon>
        <taxon>Laurasiatheria</taxon>
        <taxon>Chiroptera</taxon>
        <taxon>Yinpterochiroptera</taxon>
        <taxon>Pteropodoidea</taxon>
        <taxon>Pteropodidae</taxon>
        <taxon>Rousettinae</taxon>
        <taxon>Rousettus</taxon>
    </lineage>
</organism>
<evidence type="ECO:0000313" key="1">
    <source>
        <dbReference type="EMBL" id="KAF6445752.1"/>
    </source>
</evidence>
<dbReference type="Proteomes" id="UP000593571">
    <property type="component" value="Unassembled WGS sequence"/>
</dbReference>
<keyword evidence="2" id="KW-1185">Reference proteome</keyword>
<reference evidence="1 2" key="1">
    <citation type="journal article" date="2020" name="Nature">
        <title>Six reference-quality genomes reveal evolution of bat adaptations.</title>
        <authorList>
            <person name="Jebb D."/>
            <person name="Huang Z."/>
            <person name="Pippel M."/>
            <person name="Hughes G.M."/>
            <person name="Lavrichenko K."/>
            <person name="Devanna P."/>
            <person name="Winkler S."/>
            <person name="Jermiin L.S."/>
            <person name="Skirmuntt E.C."/>
            <person name="Katzourakis A."/>
            <person name="Burkitt-Gray L."/>
            <person name="Ray D.A."/>
            <person name="Sullivan K.A.M."/>
            <person name="Roscito J.G."/>
            <person name="Kirilenko B.M."/>
            <person name="Davalos L.M."/>
            <person name="Corthals A.P."/>
            <person name="Power M.L."/>
            <person name="Jones G."/>
            <person name="Ransome R.D."/>
            <person name="Dechmann D.K.N."/>
            <person name="Locatelli A.G."/>
            <person name="Puechmaille S.J."/>
            <person name="Fedrigo O."/>
            <person name="Jarvis E.D."/>
            <person name="Hiller M."/>
            <person name="Vernes S.C."/>
            <person name="Myers E.W."/>
            <person name="Teeling E.C."/>
        </authorList>
    </citation>
    <scope>NUCLEOTIDE SEQUENCE [LARGE SCALE GENOMIC DNA]</scope>
    <source>
        <strain evidence="1">MRouAeg1</strain>
        <tissue evidence="1">Muscle</tissue>
    </source>
</reference>
<proteinExistence type="predicted"/>
<name>A0A7J8FF14_ROUAE</name>
<dbReference type="AlphaFoldDB" id="A0A7J8FF14"/>
<sequence>MLFNMYFSLSITAWVDDSHSLQPQVKLKKFFKVISLPVYGMGLLESTGFWLHFDGCSTRSISVTANRCSCSKSLARVKCCLEE</sequence>
<gene>
    <name evidence="1" type="ORF">HJG63_000211</name>
</gene>
<comment type="caution">
    <text evidence="1">The sequence shown here is derived from an EMBL/GenBank/DDBJ whole genome shotgun (WGS) entry which is preliminary data.</text>
</comment>
<dbReference type="EMBL" id="JACASE010000007">
    <property type="protein sequence ID" value="KAF6445752.1"/>
    <property type="molecule type" value="Genomic_DNA"/>
</dbReference>